<dbReference type="Pfam" id="PF15189">
    <property type="entry name" value="MEIOC"/>
    <property type="match status" value="1"/>
</dbReference>
<dbReference type="KEGG" id="pmrn:116950295"/>
<dbReference type="GO" id="GO:0005634">
    <property type="term" value="C:nucleus"/>
    <property type="evidence" value="ECO:0007669"/>
    <property type="project" value="TreeGrafter"/>
</dbReference>
<keyword evidence="2" id="KW-1185">Reference proteome</keyword>
<reference evidence="3" key="1">
    <citation type="submission" date="2025-08" db="UniProtKB">
        <authorList>
            <consortium name="RefSeq"/>
        </authorList>
    </citation>
    <scope>IDENTIFICATION</scope>
    <source>
        <tissue evidence="3">Sperm</tissue>
    </source>
</reference>
<evidence type="ECO:0000256" key="1">
    <source>
        <dbReference type="SAM" id="MobiDB-lite"/>
    </source>
</evidence>
<dbReference type="InterPro" id="IPR027963">
    <property type="entry name" value="MEIOC"/>
</dbReference>
<gene>
    <name evidence="3" type="primary">LOC116950295</name>
</gene>
<dbReference type="Proteomes" id="UP001318040">
    <property type="component" value="Chromosome 2"/>
</dbReference>
<evidence type="ECO:0000313" key="3">
    <source>
        <dbReference type="RefSeq" id="XP_032823902.1"/>
    </source>
</evidence>
<feature type="region of interest" description="Disordered" evidence="1">
    <location>
        <begin position="408"/>
        <end position="445"/>
    </location>
</feature>
<feature type="region of interest" description="Disordered" evidence="1">
    <location>
        <begin position="359"/>
        <end position="395"/>
    </location>
</feature>
<sequence length="641" mass="72327">MSSSDFYIGEDGPDMFGMVSNLVNDYEEPSLDTSTCRTTQTYDLTTLRNSLNIRGTVDPFERKVCDNLMTQKTSEKKLNNLGVRSQSNFLLSLRNEGTIFTNQILEPSPDSSLFQSRIVESPVNNLHANNGNFDTYSHSANNSGSWEHRLDTNDKNYSRVHAAMGLRPKTKFEKNIKSSFSSVENYTSLSSYRIPNTVNSTIGTRVSDTLPISYSSHNLELKKEHQQHLLDLESRTLLGEQIPFVATNGLFYGHCTNGQAFENVMNEPNIDWSNKRDEHSFPFIRSQHHDLGGMKRKPNASPEYFQTSNGNRNSYTSEPNSQQIPPYHNDASNFQDFNSQPTSSSYLYPSLELKQRSSSEYVSCTSEPNSQQIPPYHNDASNFQDFNSQPTSSSYQYPSLELKQRSSSEYVSCTSEPNSQQIPPYHSATSNLQDFNSQPTSSSYMHPSLELKQRNSSENISSQIRGNSLPLGSFLPEQNIFCQHDTYEMIRAKQAHSLQGQNACWMLQQSFDGPSNELCISLEKCFVNARALTSEINMVESKLLKKYSGLHVSSVESSSPVLDANHTHIDNLILYQMRENIRLKTLFGKMKSLCGVSVPDVIILDIANHLKAVGLVKLRRQEEASGIFGEGRQRFVLLHVC</sequence>
<dbReference type="GO" id="GO:0048255">
    <property type="term" value="P:mRNA stabilization"/>
    <property type="evidence" value="ECO:0007669"/>
    <property type="project" value="TreeGrafter"/>
</dbReference>
<name>A0AAJ7TTQ3_PETMA</name>
<dbReference type="PANTHER" id="PTHR33861:SF5">
    <property type="entry name" value="GAMMA-TUBULIN COMPLEX COMPONENT"/>
    <property type="match status" value="1"/>
</dbReference>
<feature type="compositionally biased region" description="Polar residues" evidence="1">
    <location>
        <begin position="304"/>
        <end position="342"/>
    </location>
</feature>
<dbReference type="GO" id="GO:0007141">
    <property type="term" value="P:male meiosis I"/>
    <property type="evidence" value="ECO:0007669"/>
    <property type="project" value="TreeGrafter"/>
</dbReference>
<dbReference type="GO" id="GO:0005737">
    <property type="term" value="C:cytoplasm"/>
    <property type="evidence" value="ECO:0007669"/>
    <property type="project" value="TreeGrafter"/>
</dbReference>
<feature type="compositionally biased region" description="Polar residues" evidence="1">
    <location>
        <begin position="359"/>
        <end position="387"/>
    </location>
</feature>
<dbReference type="AlphaFoldDB" id="A0AAJ7TTQ3"/>
<feature type="region of interest" description="Disordered" evidence="1">
    <location>
        <begin position="288"/>
        <end position="342"/>
    </location>
</feature>
<dbReference type="RefSeq" id="XP_032823902.1">
    <property type="nucleotide sequence ID" value="XM_032968011.1"/>
</dbReference>
<evidence type="ECO:0000313" key="2">
    <source>
        <dbReference type="Proteomes" id="UP001318040"/>
    </source>
</evidence>
<proteinExistence type="predicted"/>
<dbReference type="PANTHER" id="PTHR33861">
    <property type="entry name" value="PROTEIN CBG18333"/>
    <property type="match status" value="1"/>
</dbReference>
<protein>
    <submittedName>
        <fullName evidence="3">Uncharacterized protein LOC116950295</fullName>
    </submittedName>
</protein>
<accession>A0AAJ7TTQ3</accession>
<organism evidence="2 3">
    <name type="scientific">Petromyzon marinus</name>
    <name type="common">Sea lamprey</name>
    <dbReference type="NCBI Taxonomy" id="7757"/>
    <lineage>
        <taxon>Eukaryota</taxon>
        <taxon>Metazoa</taxon>
        <taxon>Chordata</taxon>
        <taxon>Craniata</taxon>
        <taxon>Vertebrata</taxon>
        <taxon>Cyclostomata</taxon>
        <taxon>Hyperoartia</taxon>
        <taxon>Petromyzontiformes</taxon>
        <taxon>Petromyzontidae</taxon>
        <taxon>Petromyzon</taxon>
    </lineage>
</organism>
<dbReference type="GO" id="GO:0007144">
    <property type="term" value="P:female meiosis I"/>
    <property type="evidence" value="ECO:0007669"/>
    <property type="project" value="TreeGrafter"/>
</dbReference>